<gene>
    <name evidence="2" type="ORF">EIN_328370</name>
</gene>
<dbReference type="OrthoDB" id="28361at2759"/>
<dbReference type="RefSeq" id="XP_004185506.1">
    <property type="nucleotide sequence ID" value="XM_004185458.1"/>
</dbReference>
<evidence type="ECO:0008006" key="4">
    <source>
        <dbReference type="Google" id="ProtNLM"/>
    </source>
</evidence>
<feature type="transmembrane region" description="Helical" evidence="1">
    <location>
        <begin position="44"/>
        <end position="66"/>
    </location>
</feature>
<sequence length="199" mass="22150">MVLDKNQSKKILCVAQIVMSLIFLLIGLIVSIKYMKADFLGVRLITMGMSFVVTGIIGGAAGYLMSDNHPKKYAIIVECFAVLMTIILIITSIRIVVKVSKVTEKSFQLASIERNFVCCGWNHYYDCNAQVPRGKTCYKAVGVGLKSLGYISIIFLVVMVLMESLLFGLYWNFKKTKEHLDDSNTSSLLPNDADDLAPF</sequence>
<keyword evidence="1" id="KW-0472">Membrane</keyword>
<dbReference type="VEuPathDB" id="AmoebaDB:EIN_328370"/>
<keyword evidence="1" id="KW-1133">Transmembrane helix</keyword>
<accession>A0A0A1TXR7</accession>
<evidence type="ECO:0000256" key="1">
    <source>
        <dbReference type="SAM" id="Phobius"/>
    </source>
</evidence>
<dbReference type="GeneID" id="14885171"/>
<dbReference type="KEGG" id="eiv:EIN_328370"/>
<proteinExistence type="predicted"/>
<feature type="transmembrane region" description="Helical" evidence="1">
    <location>
        <begin position="73"/>
        <end position="97"/>
    </location>
</feature>
<evidence type="ECO:0000313" key="3">
    <source>
        <dbReference type="Proteomes" id="UP000014680"/>
    </source>
</evidence>
<dbReference type="EMBL" id="KB207015">
    <property type="protein sequence ID" value="ELP86160.1"/>
    <property type="molecule type" value="Genomic_DNA"/>
</dbReference>
<dbReference type="OMA" id="QWITKSN"/>
<feature type="transmembrane region" description="Helical" evidence="1">
    <location>
        <begin position="12"/>
        <end position="32"/>
    </location>
</feature>
<dbReference type="AlphaFoldDB" id="A0A0A1TXR7"/>
<evidence type="ECO:0000313" key="2">
    <source>
        <dbReference type="EMBL" id="ELP86160.1"/>
    </source>
</evidence>
<keyword evidence="3" id="KW-1185">Reference proteome</keyword>
<feature type="transmembrane region" description="Helical" evidence="1">
    <location>
        <begin position="148"/>
        <end position="171"/>
    </location>
</feature>
<protein>
    <recommendedName>
        <fullName evidence="4">Tetraspanin family protein</fullName>
    </recommendedName>
</protein>
<name>A0A0A1TXR7_ENTIV</name>
<organism evidence="2 3">
    <name type="scientific">Entamoeba invadens IP1</name>
    <dbReference type="NCBI Taxonomy" id="370355"/>
    <lineage>
        <taxon>Eukaryota</taxon>
        <taxon>Amoebozoa</taxon>
        <taxon>Evosea</taxon>
        <taxon>Archamoebae</taxon>
        <taxon>Mastigamoebida</taxon>
        <taxon>Entamoebidae</taxon>
        <taxon>Entamoeba</taxon>
    </lineage>
</organism>
<dbReference type="Proteomes" id="UP000014680">
    <property type="component" value="Unassembled WGS sequence"/>
</dbReference>
<reference evidence="2 3" key="1">
    <citation type="submission" date="2012-10" db="EMBL/GenBank/DDBJ databases">
        <authorList>
            <person name="Zafar N."/>
            <person name="Inman J."/>
            <person name="Hall N."/>
            <person name="Lorenzi H."/>
            <person name="Caler E."/>
        </authorList>
    </citation>
    <scope>NUCLEOTIDE SEQUENCE [LARGE SCALE GENOMIC DNA]</scope>
    <source>
        <strain evidence="2 3">IP1</strain>
    </source>
</reference>
<keyword evidence="1" id="KW-0812">Transmembrane</keyword>